<dbReference type="Pfam" id="PF13302">
    <property type="entry name" value="Acetyltransf_3"/>
    <property type="match status" value="1"/>
</dbReference>
<keyword evidence="3" id="KW-1185">Reference proteome</keyword>
<dbReference type="PANTHER" id="PTHR43792">
    <property type="entry name" value="GNAT FAMILY, PUTATIVE (AFU_ORTHOLOGUE AFUA_3G00765)-RELATED-RELATED"/>
    <property type="match status" value="1"/>
</dbReference>
<dbReference type="InterPro" id="IPR000182">
    <property type="entry name" value="GNAT_dom"/>
</dbReference>
<evidence type="ECO:0000313" key="2">
    <source>
        <dbReference type="EMBL" id="TCZ80863.1"/>
    </source>
</evidence>
<dbReference type="InterPro" id="IPR016181">
    <property type="entry name" value="Acyl_CoA_acyltransferase"/>
</dbReference>
<dbReference type="Proteomes" id="UP000295418">
    <property type="component" value="Unassembled WGS sequence"/>
</dbReference>
<dbReference type="EMBL" id="SKFG01000001">
    <property type="protein sequence ID" value="TCZ80863.1"/>
    <property type="molecule type" value="Genomic_DNA"/>
</dbReference>
<dbReference type="GO" id="GO:0005737">
    <property type="term" value="C:cytoplasm"/>
    <property type="evidence" value="ECO:0007669"/>
    <property type="project" value="TreeGrafter"/>
</dbReference>
<evidence type="ECO:0000313" key="3">
    <source>
        <dbReference type="Proteomes" id="UP000295418"/>
    </source>
</evidence>
<protein>
    <submittedName>
        <fullName evidence="2">N-acetyltransferase</fullName>
    </submittedName>
</protein>
<dbReference type="SUPFAM" id="SSF55729">
    <property type="entry name" value="Acyl-CoA N-acyltransferases (Nat)"/>
    <property type="match status" value="1"/>
</dbReference>
<feature type="domain" description="N-acetyltransferase" evidence="1">
    <location>
        <begin position="21"/>
        <end position="192"/>
    </location>
</feature>
<dbReference type="Gene3D" id="3.40.630.30">
    <property type="match status" value="1"/>
</dbReference>
<reference evidence="2 3" key="1">
    <citation type="submission" date="2019-03" db="EMBL/GenBank/DDBJ databases">
        <authorList>
            <person name="Kim M.K.M."/>
        </authorList>
    </citation>
    <scope>NUCLEOTIDE SEQUENCE [LARGE SCALE GENOMIC DNA]</scope>
    <source>
        <strain evidence="2 3">18JY21-1</strain>
    </source>
</reference>
<dbReference type="RefSeq" id="WP_132415591.1">
    <property type="nucleotide sequence ID" value="NZ_SKFG01000001.1"/>
</dbReference>
<evidence type="ECO:0000259" key="1">
    <source>
        <dbReference type="PROSITE" id="PS51186"/>
    </source>
</evidence>
<dbReference type="AlphaFoldDB" id="A0A4R4EMS4"/>
<keyword evidence="2" id="KW-0808">Transferase</keyword>
<dbReference type="PROSITE" id="PS51186">
    <property type="entry name" value="GNAT"/>
    <property type="match status" value="1"/>
</dbReference>
<proteinExistence type="predicted"/>
<gene>
    <name evidence="2" type="ORF">E0485_00795</name>
</gene>
<dbReference type="InterPro" id="IPR051531">
    <property type="entry name" value="N-acetyltransferase"/>
</dbReference>
<sequence length="197" mass="23290">MNLNTISDSTNNLFMIDCKDVILREYREEDMQELHAITQQPEVLEYLPWWEHTIEQRFYWFLNYESKDNQQFYQAITKGEDLGSLYLRLIIISKETGEIIGCCGTGIKEELPPPNREIFYIISNKYANRGFTTQAVQGFTKYLFHNTNLEELCAIALERNIASNRVIQKCGFDFLSSIDLDQENYYYYKLFKNSTMC</sequence>
<dbReference type="PANTHER" id="PTHR43792:SF9">
    <property type="entry name" value="RIBOSOMAL-PROTEIN-ALANINE ACETYLTRANSFERASE"/>
    <property type="match status" value="1"/>
</dbReference>
<organism evidence="2 3">
    <name type="scientific">Paenibacillus albiflavus</name>
    <dbReference type="NCBI Taxonomy" id="2545760"/>
    <lineage>
        <taxon>Bacteria</taxon>
        <taxon>Bacillati</taxon>
        <taxon>Bacillota</taxon>
        <taxon>Bacilli</taxon>
        <taxon>Bacillales</taxon>
        <taxon>Paenibacillaceae</taxon>
        <taxon>Paenibacillus</taxon>
    </lineage>
</organism>
<comment type="caution">
    <text evidence="2">The sequence shown here is derived from an EMBL/GenBank/DDBJ whole genome shotgun (WGS) entry which is preliminary data.</text>
</comment>
<dbReference type="OrthoDB" id="275901at2"/>
<accession>A0A4R4EMS4</accession>
<dbReference type="GO" id="GO:0008999">
    <property type="term" value="F:protein-N-terminal-alanine acetyltransferase activity"/>
    <property type="evidence" value="ECO:0007669"/>
    <property type="project" value="TreeGrafter"/>
</dbReference>
<name>A0A4R4EMS4_9BACL</name>